<dbReference type="EMBL" id="ML210182">
    <property type="protein sequence ID" value="TFK25775.1"/>
    <property type="molecule type" value="Genomic_DNA"/>
</dbReference>
<proteinExistence type="predicted"/>
<accession>A0A5C3KZQ5</accession>
<sequence>MLTSGLAVRADALLTRLRFTTQDGTLGDDQDISGVKEFVNWLVGNTSKQTVVFYSGRTTIKGQVKSAHSQLGAFEANYKASSIDTLLNKAKVAKKVWQAWKQKPDWELASKTMAERAAGRVLALVGRNVGPNSVWLQIELKANKANKAVTSIEQHTVKEDGTLEGPKKLK</sequence>
<name>A0A5C3KZQ5_COPMA</name>
<reference evidence="1 2" key="1">
    <citation type="journal article" date="2019" name="Nat. Ecol. Evol.">
        <title>Megaphylogeny resolves global patterns of mushroom evolution.</title>
        <authorList>
            <person name="Varga T."/>
            <person name="Krizsan K."/>
            <person name="Foldi C."/>
            <person name="Dima B."/>
            <person name="Sanchez-Garcia M."/>
            <person name="Sanchez-Ramirez S."/>
            <person name="Szollosi G.J."/>
            <person name="Szarkandi J.G."/>
            <person name="Papp V."/>
            <person name="Albert L."/>
            <person name="Andreopoulos W."/>
            <person name="Angelini C."/>
            <person name="Antonin V."/>
            <person name="Barry K.W."/>
            <person name="Bougher N.L."/>
            <person name="Buchanan P."/>
            <person name="Buyck B."/>
            <person name="Bense V."/>
            <person name="Catcheside P."/>
            <person name="Chovatia M."/>
            <person name="Cooper J."/>
            <person name="Damon W."/>
            <person name="Desjardin D."/>
            <person name="Finy P."/>
            <person name="Geml J."/>
            <person name="Haridas S."/>
            <person name="Hughes K."/>
            <person name="Justo A."/>
            <person name="Karasinski D."/>
            <person name="Kautmanova I."/>
            <person name="Kiss B."/>
            <person name="Kocsube S."/>
            <person name="Kotiranta H."/>
            <person name="LaButti K.M."/>
            <person name="Lechner B.E."/>
            <person name="Liimatainen K."/>
            <person name="Lipzen A."/>
            <person name="Lukacs Z."/>
            <person name="Mihaltcheva S."/>
            <person name="Morgado L.N."/>
            <person name="Niskanen T."/>
            <person name="Noordeloos M.E."/>
            <person name="Ohm R.A."/>
            <person name="Ortiz-Santana B."/>
            <person name="Ovrebo C."/>
            <person name="Racz N."/>
            <person name="Riley R."/>
            <person name="Savchenko A."/>
            <person name="Shiryaev A."/>
            <person name="Soop K."/>
            <person name="Spirin V."/>
            <person name="Szebenyi C."/>
            <person name="Tomsovsky M."/>
            <person name="Tulloss R.E."/>
            <person name="Uehling J."/>
            <person name="Grigoriev I.V."/>
            <person name="Vagvolgyi C."/>
            <person name="Papp T."/>
            <person name="Martin F.M."/>
            <person name="Miettinen O."/>
            <person name="Hibbett D.S."/>
            <person name="Nagy L.G."/>
        </authorList>
    </citation>
    <scope>NUCLEOTIDE SEQUENCE [LARGE SCALE GENOMIC DNA]</scope>
    <source>
        <strain evidence="1 2">CBS 121175</strain>
    </source>
</reference>
<dbReference type="OrthoDB" id="3122526at2759"/>
<protein>
    <submittedName>
        <fullName evidence="1">Uncharacterized protein</fullName>
    </submittedName>
</protein>
<evidence type="ECO:0000313" key="2">
    <source>
        <dbReference type="Proteomes" id="UP000307440"/>
    </source>
</evidence>
<keyword evidence="2" id="KW-1185">Reference proteome</keyword>
<dbReference type="Proteomes" id="UP000307440">
    <property type="component" value="Unassembled WGS sequence"/>
</dbReference>
<organism evidence="1 2">
    <name type="scientific">Coprinopsis marcescibilis</name>
    <name type="common">Agaric fungus</name>
    <name type="synonym">Psathyrella marcescibilis</name>
    <dbReference type="NCBI Taxonomy" id="230819"/>
    <lineage>
        <taxon>Eukaryota</taxon>
        <taxon>Fungi</taxon>
        <taxon>Dikarya</taxon>
        <taxon>Basidiomycota</taxon>
        <taxon>Agaricomycotina</taxon>
        <taxon>Agaricomycetes</taxon>
        <taxon>Agaricomycetidae</taxon>
        <taxon>Agaricales</taxon>
        <taxon>Agaricineae</taxon>
        <taxon>Psathyrellaceae</taxon>
        <taxon>Coprinopsis</taxon>
    </lineage>
</organism>
<evidence type="ECO:0000313" key="1">
    <source>
        <dbReference type="EMBL" id="TFK25775.1"/>
    </source>
</evidence>
<gene>
    <name evidence="1" type="ORF">FA15DRAFT_693562</name>
</gene>
<dbReference type="AlphaFoldDB" id="A0A5C3KZQ5"/>